<keyword evidence="2" id="KW-1185">Reference proteome</keyword>
<evidence type="ECO:0000313" key="2">
    <source>
        <dbReference type="Proteomes" id="UP001596500"/>
    </source>
</evidence>
<gene>
    <name evidence="1" type="ORF">ACFQNG_17035</name>
</gene>
<proteinExistence type="predicted"/>
<dbReference type="Proteomes" id="UP001596500">
    <property type="component" value="Unassembled WGS sequence"/>
</dbReference>
<dbReference type="RefSeq" id="WP_379866879.1">
    <property type="nucleotide sequence ID" value="NZ_JBHTBW010000061.1"/>
</dbReference>
<comment type="caution">
    <text evidence="1">The sequence shown here is derived from an EMBL/GenBank/DDBJ whole genome shotgun (WGS) entry which is preliminary data.</text>
</comment>
<name>A0ABW2RPI3_9BACL</name>
<accession>A0ABW2RPI3</accession>
<protein>
    <submittedName>
        <fullName evidence="1">Uncharacterized protein</fullName>
    </submittedName>
</protein>
<dbReference type="EMBL" id="JBHTBW010000061">
    <property type="protein sequence ID" value="MFC7442779.1"/>
    <property type="molecule type" value="Genomic_DNA"/>
</dbReference>
<reference evidence="2" key="1">
    <citation type="journal article" date="2019" name="Int. J. Syst. Evol. Microbiol.">
        <title>The Global Catalogue of Microorganisms (GCM) 10K type strain sequencing project: providing services to taxonomists for standard genome sequencing and annotation.</title>
        <authorList>
            <consortium name="The Broad Institute Genomics Platform"/>
            <consortium name="The Broad Institute Genome Sequencing Center for Infectious Disease"/>
            <person name="Wu L."/>
            <person name="Ma J."/>
        </authorList>
    </citation>
    <scope>NUCLEOTIDE SEQUENCE [LARGE SCALE GENOMIC DNA]</scope>
    <source>
        <strain evidence="2">CGMCC 1.12942</strain>
    </source>
</reference>
<organism evidence="1 2">
    <name type="scientific">Laceyella putida</name>
    <dbReference type="NCBI Taxonomy" id="110101"/>
    <lineage>
        <taxon>Bacteria</taxon>
        <taxon>Bacillati</taxon>
        <taxon>Bacillota</taxon>
        <taxon>Bacilli</taxon>
        <taxon>Bacillales</taxon>
        <taxon>Thermoactinomycetaceae</taxon>
        <taxon>Laceyella</taxon>
    </lineage>
</organism>
<sequence length="81" mass="8816">MPAIGCAIVTLEGDQIHSCLVKGVNDYDRSTVVPYVQVCGSVVRGDQPGDLYNSQGKMPMNEKEAAGEEQWFSGSFSLFKE</sequence>
<evidence type="ECO:0000313" key="1">
    <source>
        <dbReference type="EMBL" id="MFC7442779.1"/>
    </source>
</evidence>